<proteinExistence type="inferred from homology"/>
<dbReference type="GO" id="GO:0008305">
    <property type="term" value="C:integrin complex"/>
    <property type="evidence" value="ECO:0007669"/>
    <property type="project" value="InterPro"/>
</dbReference>
<dbReference type="EMBL" id="CH479181">
    <property type="protein sequence ID" value="EDW31339.1"/>
    <property type="molecule type" value="Genomic_DNA"/>
</dbReference>
<feature type="repeat" description="FG-GAP" evidence="12">
    <location>
        <begin position="144"/>
        <end position="205"/>
    </location>
</feature>
<dbReference type="FunFam" id="1.20.5.930:FF:000005">
    <property type="entry name" value="Integrin, alpha 10"/>
    <property type="match status" value="1"/>
</dbReference>
<dbReference type="HOGENOM" id="CLU_008760_0_0_1"/>
<dbReference type="PANTHER" id="PTHR23220">
    <property type="entry name" value="INTEGRIN ALPHA"/>
    <property type="match status" value="1"/>
</dbReference>
<name>B4GBW0_DROPE</name>
<keyword evidence="18" id="KW-1185">Reference proteome</keyword>
<dbReference type="PANTHER" id="PTHR23220:SF83">
    <property type="entry name" value="INTEGRIN ALPHA-PS3-RELATED"/>
    <property type="match status" value="1"/>
</dbReference>
<dbReference type="AlphaFoldDB" id="B4GBW0"/>
<evidence type="ECO:0000256" key="10">
    <source>
        <dbReference type="ARBA" id="ARBA00023170"/>
    </source>
</evidence>
<dbReference type="PRINTS" id="PR01185">
    <property type="entry name" value="INTEGRINA"/>
</dbReference>
<dbReference type="Gene3D" id="2.130.10.130">
    <property type="entry name" value="Integrin alpha, N-terminal"/>
    <property type="match status" value="1"/>
</dbReference>
<dbReference type="InterPro" id="IPR018184">
    <property type="entry name" value="Integrin_alpha_C_CS"/>
</dbReference>
<feature type="repeat" description="FG-GAP" evidence="12">
    <location>
        <begin position="427"/>
        <end position="482"/>
    </location>
</feature>
<evidence type="ECO:0000313" key="17">
    <source>
        <dbReference type="EMBL" id="EDW31339.1"/>
    </source>
</evidence>
<keyword evidence="11" id="KW-0325">Glycoprotein</keyword>
<dbReference type="Proteomes" id="UP000008744">
    <property type="component" value="Unassembled WGS sequence"/>
</dbReference>
<reference evidence="17 18" key="1">
    <citation type="journal article" date="2007" name="Nature">
        <title>Evolution of genes and genomes on the Drosophila phylogeny.</title>
        <authorList>
            <consortium name="Drosophila 12 Genomes Consortium"/>
            <person name="Clark A.G."/>
            <person name="Eisen M.B."/>
            <person name="Smith D.R."/>
            <person name="Bergman C.M."/>
            <person name="Oliver B."/>
            <person name="Markow T.A."/>
            <person name="Kaufman T.C."/>
            <person name="Kellis M."/>
            <person name="Gelbart W."/>
            <person name="Iyer V.N."/>
            <person name="Pollard D.A."/>
            <person name="Sackton T.B."/>
            <person name="Larracuente A.M."/>
            <person name="Singh N.D."/>
            <person name="Abad J.P."/>
            <person name="Abt D.N."/>
            <person name="Adryan B."/>
            <person name="Aguade M."/>
            <person name="Akashi H."/>
            <person name="Anderson W.W."/>
            <person name="Aquadro C.F."/>
            <person name="Ardell D.H."/>
            <person name="Arguello R."/>
            <person name="Artieri C.G."/>
            <person name="Barbash D.A."/>
            <person name="Barker D."/>
            <person name="Barsanti P."/>
            <person name="Batterham P."/>
            <person name="Batzoglou S."/>
            <person name="Begun D."/>
            <person name="Bhutkar A."/>
            <person name="Blanco E."/>
            <person name="Bosak S.A."/>
            <person name="Bradley R.K."/>
            <person name="Brand A.D."/>
            <person name="Brent M.R."/>
            <person name="Brooks A.N."/>
            <person name="Brown R.H."/>
            <person name="Butlin R.K."/>
            <person name="Caggese C."/>
            <person name="Calvi B.R."/>
            <person name="Bernardo de Carvalho A."/>
            <person name="Caspi A."/>
            <person name="Castrezana S."/>
            <person name="Celniker S.E."/>
            <person name="Chang J.L."/>
            <person name="Chapple C."/>
            <person name="Chatterji S."/>
            <person name="Chinwalla A."/>
            <person name="Civetta A."/>
            <person name="Clifton S.W."/>
            <person name="Comeron J.M."/>
            <person name="Costello J.C."/>
            <person name="Coyne J.A."/>
            <person name="Daub J."/>
            <person name="David R.G."/>
            <person name="Delcher A.L."/>
            <person name="Delehaunty K."/>
            <person name="Do C.B."/>
            <person name="Ebling H."/>
            <person name="Edwards K."/>
            <person name="Eickbush T."/>
            <person name="Evans J.D."/>
            <person name="Filipski A."/>
            <person name="Findeiss S."/>
            <person name="Freyhult E."/>
            <person name="Fulton L."/>
            <person name="Fulton R."/>
            <person name="Garcia A.C."/>
            <person name="Gardiner A."/>
            <person name="Garfield D.A."/>
            <person name="Garvin B.E."/>
            <person name="Gibson G."/>
            <person name="Gilbert D."/>
            <person name="Gnerre S."/>
            <person name="Godfrey J."/>
            <person name="Good R."/>
            <person name="Gotea V."/>
            <person name="Gravely B."/>
            <person name="Greenberg A.J."/>
            <person name="Griffiths-Jones S."/>
            <person name="Gross S."/>
            <person name="Guigo R."/>
            <person name="Gustafson E.A."/>
            <person name="Haerty W."/>
            <person name="Hahn M.W."/>
            <person name="Halligan D.L."/>
            <person name="Halpern A.L."/>
            <person name="Halter G.M."/>
            <person name="Han M.V."/>
            <person name="Heger A."/>
            <person name="Hillier L."/>
            <person name="Hinrichs A.S."/>
            <person name="Holmes I."/>
            <person name="Hoskins R.A."/>
            <person name="Hubisz M.J."/>
            <person name="Hultmark D."/>
            <person name="Huntley M.A."/>
            <person name="Jaffe D.B."/>
            <person name="Jagadeeshan S."/>
            <person name="Jeck W.R."/>
            <person name="Johnson J."/>
            <person name="Jones C.D."/>
            <person name="Jordan W.C."/>
            <person name="Karpen G.H."/>
            <person name="Kataoka E."/>
            <person name="Keightley P.D."/>
            <person name="Kheradpour P."/>
            <person name="Kirkness E.F."/>
            <person name="Koerich L.B."/>
            <person name="Kristiansen K."/>
            <person name="Kudrna D."/>
            <person name="Kulathinal R.J."/>
            <person name="Kumar S."/>
            <person name="Kwok R."/>
            <person name="Lander E."/>
            <person name="Langley C.H."/>
            <person name="Lapoint R."/>
            <person name="Lazzaro B.P."/>
            <person name="Lee S.J."/>
            <person name="Levesque L."/>
            <person name="Li R."/>
            <person name="Lin C.F."/>
            <person name="Lin M.F."/>
            <person name="Lindblad-Toh K."/>
            <person name="Llopart A."/>
            <person name="Long M."/>
            <person name="Low L."/>
            <person name="Lozovsky E."/>
            <person name="Lu J."/>
            <person name="Luo M."/>
            <person name="Machado C.A."/>
            <person name="Makalowski W."/>
            <person name="Marzo M."/>
            <person name="Matsuda M."/>
            <person name="Matzkin L."/>
            <person name="McAllister B."/>
            <person name="McBride C.S."/>
            <person name="McKernan B."/>
            <person name="McKernan K."/>
            <person name="Mendez-Lago M."/>
            <person name="Minx P."/>
            <person name="Mollenhauer M.U."/>
            <person name="Montooth K."/>
            <person name="Mount S.M."/>
            <person name="Mu X."/>
            <person name="Myers E."/>
            <person name="Negre B."/>
            <person name="Newfeld S."/>
            <person name="Nielsen R."/>
            <person name="Noor M.A."/>
            <person name="O'Grady P."/>
            <person name="Pachter L."/>
            <person name="Papaceit M."/>
            <person name="Parisi M.J."/>
            <person name="Parisi M."/>
            <person name="Parts L."/>
            <person name="Pedersen J.S."/>
            <person name="Pesole G."/>
            <person name="Phillippy A.M."/>
            <person name="Ponting C.P."/>
            <person name="Pop M."/>
            <person name="Porcelli D."/>
            <person name="Powell J.R."/>
            <person name="Prohaska S."/>
            <person name="Pruitt K."/>
            <person name="Puig M."/>
            <person name="Quesneville H."/>
            <person name="Ram K.R."/>
            <person name="Rand D."/>
            <person name="Rasmussen M.D."/>
            <person name="Reed L.K."/>
            <person name="Reenan R."/>
            <person name="Reily A."/>
            <person name="Remington K.A."/>
            <person name="Rieger T.T."/>
            <person name="Ritchie M.G."/>
            <person name="Robin C."/>
            <person name="Rogers Y.H."/>
            <person name="Rohde C."/>
            <person name="Rozas J."/>
            <person name="Rubenfield M.J."/>
            <person name="Ruiz A."/>
            <person name="Russo S."/>
            <person name="Salzberg S.L."/>
            <person name="Sanchez-Gracia A."/>
            <person name="Saranga D.J."/>
            <person name="Sato H."/>
            <person name="Schaeffer S.W."/>
            <person name="Schatz M.C."/>
            <person name="Schlenke T."/>
            <person name="Schwartz R."/>
            <person name="Segarra C."/>
            <person name="Singh R.S."/>
            <person name="Sirot L."/>
            <person name="Sirota M."/>
            <person name="Sisneros N.B."/>
            <person name="Smith C.D."/>
            <person name="Smith T.F."/>
            <person name="Spieth J."/>
            <person name="Stage D.E."/>
            <person name="Stark A."/>
            <person name="Stephan W."/>
            <person name="Strausberg R.L."/>
            <person name="Strempel S."/>
            <person name="Sturgill D."/>
            <person name="Sutton G."/>
            <person name="Sutton G.G."/>
            <person name="Tao W."/>
            <person name="Teichmann S."/>
            <person name="Tobari Y.N."/>
            <person name="Tomimura Y."/>
            <person name="Tsolas J.M."/>
            <person name="Valente V.L."/>
            <person name="Venter E."/>
            <person name="Venter J.C."/>
            <person name="Vicario S."/>
            <person name="Vieira F.G."/>
            <person name="Vilella A.J."/>
            <person name="Villasante A."/>
            <person name="Walenz B."/>
            <person name="Wang J."/>
            <person name="Wasserman M."/>
            <person name="Watts T."/>
            <person name="Wilson D."/>
            <person name="Wilson R.K."/>
            <person name="Wing R.A."/>
            <person name="Wolfner M.F."/>
            <person name="Wong A."/>
            <person name="Wong G.K."/>
            <person name="Wu C.I."/>
            <person name="Wu G."/>
            <person name="Yamamoto D."/>
            <person name="Yang H.P."/>
            <person name="Yang S.P."/>
            <person name="Yorke J.A."/>
            <person name="Yoshida K."/>
            <person name="Zdobnov E."/>
            <person name="Zhang P."/>
            <person name="Zhang Y."/>
            <person name="Zimin A.V."/>
            <person name="Baldwin J."/>
            <person name="Abdouelleil A."/>
            <person name="Abdulkadir J."/>
            <person name="Abebe A."/>
            <person name="Abera B."/>
            <person name="Abreu J."/>
            <person name="Acer S.C."/>
            <person name="Aftuck L."/>
            <person name="Alexander A."/>
            <person name="An P."/>
            <person name="Anderson E."/>
            <person name="Anderson S."/>
            <person name="Arachi H."/>
            <person name="Azer M."/>
            <person name="Bachantsang P."/>
            <person name="Barry A."/>
            <person name="Bayul T."/>
            <person name="Berlin A."/>
            <person name="Bessette D."/>
            <person name="Bloom T."/>
            <person name="Blye J."/>
            <person name="Boguslavskiy L."/>
            <person name="Bonnet C."/>
            <person name="Boukhgalter B."/>
            <person name="Bourzgui I."/>
            <person name="Brown A."/>
            <person name="Cahill P."/>
            <person name="Channer S."/>
            <person name="Cheshatsang Y."/>
            <person name="Chuda L."/>
            <person name="Citroen M."/>
            <person name="Collymore A."/>
            <person name="Cooke P."/>
            <person name="Costello M."/>
            <person name="D'Aco K."/>
            <person name="Daza R."/>
            <person name="De Haan G."/>
            <person name="DeGray S."/>
            <person name="DeMaso C."/>
            <person name="Dhargay N."/>
            <person name="Dooley K."/>
            <person name="Dooley E."/>
            <person name="Doricent M."/>
            <person name="Dorje P."/>
            <person name="Dorjee K."/>
            <person name="Dupes A."/>
            <person name="Elong R."/>
            <person name="Falk J."/>
            <person name="Farina A."/>
            <person name="Faro S."/>
            <person name="Ferguson D."/>
            <person name="Fisher S."/>
            <person name="Foley C.D."/>
            <person name="Franke A."/>
            <person name="Friedrich D."/>
            <person name="Gadbois L."/>
            <person name="Gearin G."/>
            <person name="Gearin C.R."/>
            <person name="Giannoukos G."/>
            <person name="Goode T."/>
            <person name="Graham J."/>
            <person name="Grandbois E."/>
            <person name="Grewal S."/>
            <person name="Gyaltsen K."/>
            <person name="Hafez N."/>
            <person name="Hagos B."/>
            <person name="Hall J."/>
            <person name="Henson C."/>
            <person name="Hollinger A."/>
            <person name="Honan T."/>
            <person name="Huard M.D."/>
            <person name="Hughes L."/>
            <person name="Hurhula B."/>
            <person name="Husby M.E."/>
            <person name="Kamat A."/>
            <person name="Kanga B."/>
            <person name="Kashin S."/>
            <person name="Khazanovich D."/>
            <person name="Kisner P."/>
            <person name="Lance K."/>
            <person name="Lara M."/>
            <person name="Lee W."/>
            <person name="Lennon N."/>
            <person name="Letendre F."/>
            <person name="LeVine R."/>
            <person name="Lipovsky A."/>
            <person name="Liu X."/>
            <person name="Liu J."/>
            <person name="Liu S."/>
            <person name="Lokyitsang T."/>
            <person name="Lokyitsang Y."/>
            <person name="Lubonja R."/>
            <person name="Lui A."/>
            <person name="MacDonald P."/>
            <person name="Magnisalis V."/>
            <person name="Maru K."/>
            <person name="Matthews C."/>
            <person name="McCusker W."/>
            <person name="McDonough S."/>
            <person name="Mehta T."/>
            <person name="Meldrim J."/>
            <person name="Meneus L."/>
            <person name="Mihai O."/>
            <person name="Mihalev A."/>
            <person name="Mihova T."/>
            <person name="Mittelman R."/>
            <person name="Mlenga V."/>
            <person name="Montmayeur A."/>
            <person name="Mulrain L."/>
            <person name="Navidi A."/>
            <person name="Naylor J."/>
            <person name="Negash T."/>
            <person name="Nguyen T."/>
            <person name="Nguyen N."/>
            <person name="Nicol R."/>
            <person name="Norbu C."/>
            <person name="Norbu N."/>
            <person name="Novod N."/>
            <person name="O'Neill B."/>
            <person name="Osman S."/>
            <person name="Markiewicz E."/>
            <person name="Oyono O.L."/>
            <person name="Patti C."/>
            <person name="Phunkhang P."/>
            <person name="Pierre F."/>
            <person name="Priest M."/>
            <person name="Raghuraman S."/>
            <person name="Rege F."/>
            <person name="Reyes R."/>
            <person name="Rise C."/>
            <person name="Rogov P."/>
            <person name="Ross K."/>
            <person name="Ryan E."/>
            <person name="Settipalli S."/>
            <person name="Shea T."/>
            <person name="Sherpa N."/>
            <person name="Shi L."/>
            <person name="Shih D."/>
            <person name="Sparrow T."/>
            <person name="Spaulding J."/>
            <person name="Stalker J."/>
            <person name="Stange-Thomann N."/>
            <person name="Stavropoulos S."/>
            <person name="Stone C."/>
            <person name="Strader C."/>
            <person name="Tesfaye S."/>
            <person name="Thomson T."/>
            <person name="Thoulutsang Y."/>
            <person name="Thoulutsang D."/>
            <person name="Topham K."/>
            <person name="Topping I."/>
            <person name="Tsamla T."/>
            <person name="Vassiliev H."/>
            <person name="Vo A."/>
            <person name="Wangchuk T."/>
            <person name="Wangdi T."/>
            <person name="Weiand M."/>
            <person name="Wilkinson J."/>
            <person name="Wilson A."/>
            <person name="Yadav S."/>
            <person name="Young G."/>
            <person name="Yu Q."/>
            <person name="Zembek L."/>
            <person name="Zhong D."/>
            <person name="Zimmer A."/>
            <person name="Zwirko Z."/>
            <person name="Jaffe D.B."/>
            <person name="Alvarez P."/>
            <person name="Brockman W."/>
            <person name="Butler J."/>
            <person name="Chin C."/>
            <person name="Gnerre S."/>
            <person name="Grabherr M."/>
            <person name="Kleber M."/>
            <person name="Mauceli E."/>
            <person name="MacCallum I."/>
        </authorList>
    </citation>
    <scope>NUCLEOTIDE SEQUENCE [LARGE SCALE GENOMIC DNA]</scope>
    <source>
        <strain evidence="18">MSH-3 / Tucson 14011-0111.49</strain>
    </source>
</reference>
<dbReference type="PROSITE" id="PS51470">
    <property type="entry name" value="FG_GAP"/>
    <property type="match status" value="6"/>
</dbReference>
<dbReference type="GO" id="GO:0001555">
    <property type="term" value="P:oocyte growth"/>
    <property type="evidence" value="ECO:0007669"/>
    <property type="project" value="UniProtKB-ARBA"/>
</dbReference>
<evidence type="ECO:0000256" key="4">
    <source>
        <dbReference type="ARBA" id="ARBA00022729"/>
    </source>
</evidence>
<protein>
    <submittedName>
        <fullName evidence="17">GL11087</fullName>
    </submittedName>
</protein>
<feature type="repeat" description="FG-GAP" evidence="12">
    <location>
        <begin position="364"/>
        <end position="426"/>
    </location>
</feature>
<dbReference type="GO" id="GO:0007229">
    <property type="term" value="P:integrin-mediated signaling pathway"/>
    <property type="evidence" value="ECO:0007669"/>
    <property type="project" value="UniProtKB-KW"/>
</dbReference>
<dbReference type="GO" id="GO:0007160">
    <property type="term" value="P:cell-matrix adhesion"/>
    <property type="evidence" value="ECO:0007669"/>
    <property type="project" value="UniProtKB-ARBA"/>
</dbReference>
<dbReference type="SMART" id="SM00191">
    <property type="entry name" value="Int_alpha"/>
    <property type="match status" value="5"/>
</dbReference>
<dbReference type="InterPro" id="IPR013649">
    <property type="entry name" value="Integrin_alpha_Ig-like_1"/>
</dbReference>
<evidence type="ECO:0000256" key="2">
    <source>
        <dbReference type="ARBA" id="ARBA00008054"/>
    </source>
</evidence>
<dbReference type="InterPro" id="IPR013519">
    <property type="entry name" value="Int_alpha_beta-p"/>
</dbReference>
<dbReference type="SUPFAM" id="SSF69318">
    <property type="entry name" value="Integrin alpha N-terminal domain"/>
    <property type="match status" value="1"/>
</dbReference>
<evidence type="ECO:0000256" key="1">
    <source>
        <dbReference type="ARBA" id="ARBA00004479"/>
    </source>
</evidence>
<evidence type="ECO:0000256" key="7">
    <source>
        <dbReference type="ARBA" id="ARBA00022989"/>
    </source>
</evidence>
<dbReference type="eggNOG" id="KOG3637">
    <property type="taxonomic scope" value="Eukaryota"/>
</dbReference>
<dbReference type="FunFam" id="2.130.10.130:FF:000015">
    <property type="entry name" value="integrin alpha-PS3 isoform X1"/>
    <property type="match status" value="1"/>
</dbReference>
<evidence type="ECO:0000259" key="15">
    <source>
        <dbReference type="Pfam" id="PF08441"/>
    </source>
</evidence>
<feature type="transmembrane region" description="Helical" evidence="13">
    <location>
        <begin position="1087"/>
        <end position="1111"/>
    </location>
</feature>
<dbReference type="GO" id="GO:0009897">
    <property type="term" value="C:external side of plasma membrane"/>
    <property type="evidence" value="ECO:0007669"/>
    <property type="project" value="TreeGrafter"/>
</dbReference>
<keyword evidence="3 13" id="KW-0812">Transmembrane</keyword>
<dbReference type="InterPro" id="IPR048285">
    <property type="entry name" value="Integrin_alpha_Ig-like_2"/>
</dbReference>
<keyword evidence="10 13" id="KW-0675">Receptor</keyword>
<dbReference type="Gene3D" id="2.60.40.1460">
    <property type="entry name" value="Integrin domains. Chain A, domain 2"/>
    <property type="match status" value="1"/>
</dbReference>
<dbReference type="GO" id="GO:0033627">
    <property type="term" value="P:cell adhesion mediated by integrin"/>
    <property type="evidence" value="ECO:0007669"/>
    <property type="project" value="TreeGrafter"/>
</dbReference>
<evidence type="ECO:0000256" key="12">
    <source>
        <dbReference type="PROSITE-ProRule" id="PRU00803"/>
    </source>
</evidence>
<dbReference type="Gene3D" id="2.60.40.1510">
    <property type="entry name" value="ntegrin, alpha v. Chain A, domain 3"/>
    <property type="match status" value="1"/>
</dbReference>
<dbReference type="OMA" id="MMRKGMA"/>
<keyword evidence="6 13" id="KW-0130">Cell adhesion</keyword>
<keyword evidence="7 13" id="KW-1133">Transmembrane helix</keyword>
<dbReference type="Pfam" id="PF08441">
    <property type="entry name" value="Integrin_A_Ig_1"/>
    <property type="match status" value="1"/>
</dbReference>
<comment type="similarity">
    <text evidence="2 13">Belongs to the integrin alpha chain family.</text>
</comment>
<keyword evidence="9 13" id="KW-0472">Membrane</keyword>
<dbReference type="PROSITE" id="PS00242">
    <property type="entry name" value="INTEGRIN_ALPHA"/>
    <property type="match status" value="1"/>
</dbReference>
<evidence type="ECO:0000259" key="16">
    <source>
        <dbReference type="Pfam" id="PF20805"/>
    </source>
</evidence>
<organism evidence="18">
    <name type="scientific">Drosophila persimilis</name>
    <name type="common">Fruit fly</name>
    <dbReference type="NCBI Taxonomy" id="7234"/>
    <lineage>
        <taxon>Eukaryota</taxon>
        <taxon>Metazoa</taxon>
        <taxon>Ecdysozoa</taxon>
        <taxon>Arthropoda</taxon>
        <taxon>Hexapoda</taxon>
        <taxon>Insecta</taxon>
        <taxon>Pterygota</taxon>
        <taxon>Neoptera</taxon>
        <taxon>Endopterygota</taxon>
        <taxon>Diptera</taxon>
        <taxon>Brachycera</taxon>
        <taxon>Muscomorpha</taxon>
        <taxon>Ephydroidea</taxon>
        <taxon>Drosophilidae</taxon>
        <taxon>Drosophila</taxon>
        <taxon>Sophophora</taxon>
    </lineage>
</organism>
<feature type="signal peptide" evidence="13">
    <location>
        <begin position="1"/>
        <end position="26"/>
    </location>
</feature>
<feature type="domain" description="Integrin alpha first immunoglubulin-like" evidence="15">
    <location>
        <begin position="537"/>
        <end position="675"/>
    </location>
</feature>
<evidence type="ECO:0000256" key="11">
    <source>
        <dbReference type="ARBA" id="ARBA00023180"/>
    </source>
</evidence>
<dbReference type="Gene3D" id="1.20.5.930">
    <property type="entry name" value="Bicelle-embedded integrin alpha(iib) transmembrane segment"/>
    <property type="match status" value="1"/>
</dbReference>
<evidence type="ECO:0000256" key="14">
    <source>
        <dbReference type="SAM" id="MobiDB-lite"/>
    </source>
</evidence>
<dbReference type="PhylomeDB" id="B4GBW0"/>
<dbReference type="InterPro" id="IPR028994">
    <property type="entry name" value="Integrin_alpha_N"/>
</dbReference>
<dbReference type="GO" id="GO:0048513">
    <property type="term" value="P:animal organ development"/>
    <property type="evidence" value="ECO:0007669"/>
    <property type="project" value="UniProtKB-ARBA"/>
</dbReference>
<evidence type="ECO:0000256" key="8">
    <source>
        <dbReference type="ARBA" id="ARBA00023037"/>
    </source>
</evidence>
<evidence type="ECO:0000313" key="18">
    <source>
        <dbReference type="Proteomes" id="UP000008744"/>
    </source>
</evidence>
<evidence type="ECO:0000256" key="9">
    <source>
        <dbReference type="ARBA" id="ARBA00023136"/>
    </source>
</evidence>
<feature type="chain" id="PRO_5001423935" evidence="13">
    <location>
        <begin position="27"/>
        <end position="1146"/>
    </location>
</feature>
<feature type="repeat" description="FG-GAP" evidence="12">
    <location>
        <begin position="489"/>
        <end position="551"/>
    </location>
</feature>
<feature type="repeat" description="FG-GAP" evidence="12">
    <location>
        <begin position="307"/>
        <end position="362"/>
    </location>
</feature>
<dbReference type="InterPro" id="IPR032695">
    <property type="entry name" value="Integrin_dom_sf"/>
</dbReference>
<evidence type="ECO:0000256" key="13">
    <source>
        <dbReference type="RuleBase" id="RU003762"/>
    </source>
</evidence>
<feature type="region of interest" description="Disordered" evidence="14">
    <location>
        <begin position="274"/>
        <end position="309"/>
    </location>
</feature>
<keyword evidence="5" id="KW-0677">Repeat</keyword>
<feature type="repeat" description="FG-GAP" evidence="12">
    <location>
        <begin position="71"/>
        <end position="130"/>
    </location>
</feature>
<sequence length="1146" mass="127728">MDICRLWILVSLSLQLHLLPGLLVDAFNFSPRANLVLGAPQHLRFHLNQTRSSYFGYTLVIRPTRQINDPQFATALPKVRASYFGYTMSLRPNGVIVGAPRAQSSLESQRQINETGAIYRCSLSTGSCNPYVLDPNGNRDAPFSEYTYDSERKDFQWLGGSMDGGTSDADKLLVCAPRFYAPSTKDYHMHGVCYWVKNTLAGSPEHVNRISPLRLKTDQVVQENNEINFYYILGELGLSAHVSDDNSKFLIGAPGIYTWKGSVILYGRVDPAENPSVSRRDTSSALRRKTRESDSNDYTPDNFVPEIPKPQNWGQQDDSYFGYSVASGYFDSTNLTTLLYVATAPQANRQSGEAYIFDVLGKTIKKFHVFRGEQFGEYFGYSVLAEDLNGDGRTDVVISAPQHSQEDSHDNGAIYVFINKGFFNFESKLLRSPIASKARFGTTLTRLGDINHDGYNDIAVGAPFAGNGSVFIYLGSEHGLRSQPSQRLDAPSGKPSKYGEHMFGHGLSRGSDIDGNGFNDFAIGAPNAEAVYLYRAYPVVRLKATVKSQSREIKPEQDKVAITACYGITTTATAPAVQKQEMTIRIVIDSQLKRAKFTQTQSHEMSFTVDAGLTEQCRVFECVVRYSEKDIFTPIELEMQYELTKKVPDSEDFCETCVAVDPAEPKVYTEKIIFSTGCATDICIADLQLKSKDVSPTYTLGSGNTLRLNYEITNNGETAYLPQFNVTSVPHLSFAQIPGNCRVSDTGMVCDLNRGRPLAKGDRDGITISFDVSSLSGLALIINAEVFSTGYEKNPMDNRQTNVISLREYTEIDATGGQINGQIDLEHYKNSAEIINNYEIKSNGPSIIDDLTLSFHIPIAYKIAGSTAIIPIINMTTLKMQATYDAQLLGIELFDQNNTMLILDPIEISSTRGIQSTERTVIRQNGQGYDITTSGHIHQSWQELDSDMVATASMTRKRRDLKAVTANREQYARISNAKAHDLLSEDFKGKLPVNRTIVFNCRDPDMTICIRAEMRVYNFRADKPVNLNVRYSVDLNEVNAILLDPWEYFVILTDLDLLKKGDLSGSSYSINRKIEPNVISKHLQSRLPIWIIIVSIIGGLLLLSAISYALYKFGFFNRAKKEELNRLVKQSPDEPEAENLNCDGNN</sequence>
<dbReference type="InterPro" id="IPR000413">
    <property type="entry name" value="Integrin_alpha"/>
</dbReference>
<accession>B4GBW0</accession>
<dbReference type="OrthoDB" id="5573735at2759"/>
<keyword evidence="4 13" id="KW-0732">Signal</keyword>
<gene>
    <name evidence="17" type="primary">Dper\GL11087</name>
    <name evidence="17" type="ORF">Dper_GL11087</name>
</gene>
<feature type="domain" description="Integrin alpha second immunoglobulin-like" evidence="16">
    <location>
        <begin position="678"/>
        <end position="793"/>
    </location>
</feature>
<dbReference type="GO" id="GO:0005178">
    <property type="term" value="F:integrin binding"/>
    <property type="evidence" value="ECO:0007669"/>
    <property type="project" value="TreeGrafter"/>
</dbReference>
<dbReference type="Pfam" id="PF20805">
    <property type="entry name" value="Integrin_A_Ig_2"/>
    <property type="match status" value="1"/>
</dbReference>
<comment type="subcellular location">
    <subcellularLocation>
        <location evidence="1 13">Membrane</location>
        <topology evidence="1 13">Single-pass type I membrane protein</topology>
    </subcellularLocation>
</comment>
<dbReference type="GO" id="GO:0007157">
    <property type="term" value="P:heterophilic cell-cell adhesion via plasma membrane cell adhesion molecules"/>
    <property type="evidence" value="ECO:0007669"/>
    <property type="project" value="UniProtKB-ARBA"/>
</dbReference>
<dbReference type="STRING" id="7234.B4GBW0"/>
<keyword evidence="8 13" id="KW-0401">Integrin</keyword>
<dbReference type="InterPro" id="IPR013517">
    <property type="entry name" value="FG-GAP"/>
</dbReference>
<evidence type="ECO:0000256" key="3">
    <source>
        <dbReference type="ARBA" id="ARBA00022692"/>
    </source>
</evidence>
<evidence type="ECO:0000256" key="5">
    <source>
        <dbReference type="ARBA" id="ARBA00022737"/>
    </source>
</evidence>
<dbReference type="Pfam" id="PF01839">
    <property type="entry name" value="FG-GAP"/>
    <property type="match status" value="2"/>
</dbReference>
<dbReference type="SUPFAM" id="SSF69179">
    <property type="entry name" value="Integrin domains"/>
    <property type="match status" value="2"/>
</dbReference>
<evidence type="ECO:0000256" key="6">
    <source>
        <dbReference type="ARBA" id="ARBA00022889"/>
    </source>
</evidence>